<feature type="transmembrane region" description="Helical" evidence="1">
    <location>
        <begin position="6"/>
        <end position="24"/>
    </location>
</feature>
<evidence type="ECO:0000313" key="3">
    <source>
        <dbReference type="Proteomes" id="UP000319783"/>
    </source>
</evidence>
<organism evidence="2 3">
    <name type="scientific">Candidatus Jettenia ecosi</name>
    <dbReference type="NCBI Taxonomy" id="2494326"/>
    <lineage>
        <taxon>Bacteria</taxon>
        <taxon>Pseudomonadati</taxon>
        <taxon>Planctomycetota</taxon>
        <taxon>Candidatus Brocadiia</taxon>
        <taxon>Candidatus Brocadiales</taxon>
        <taxon>Candidatus Brocadiaceae</taxon>
        <taxon>Candidatus Jettenia</taxon>
    </lineage>
</organism>
<keyword evidence="1" id="KW-1133">Transmembrane helix</keyword>
<keyword evidence="1" id="KW-0472">Membrane</keyword>
<keyword evidence="1" id="KW-0812">Transmembrane</keyword>
<sequence>MIGLSVVIAVIVMKIGSKVLVNYMNRSVKVSYKDINL</sequence>
<name>A0A533QFB6_9BACT</name>
<gene>
    <name evidence="2" type="ORF">JETT_0317</name>
</gene>
<dbReference type="EMBL" id="SULG01000004">
    <property type="protein sequence ID" value="TLD43312.1"/>
    <property type="molecule type" value="Genomic_DNA"/>
</dbReference>
<evidence type="ECO:0000313" key="2">
    <source>
        <dbReference type="EMBL" id="TLD43312.1"/>
    </source>
</evidence>
<accession>A0A533QFB6</accession>
<comment type="caution">
    <text evidence="2">The sequence shown here is derived from an EMBL/GenBank/DDBJ whole genome shotgun (WGS) entry which is preliminary data.</text>
</comment>
<dbReference type="AlphaFoldDB" id="A0A533QFB6"/>
<proteinExistence type="predicted"/>
<evidence type="ECO:0000256" key="1">
    <source>
        <dbReference type="SAM" id="Phobius"/>
    </source>
</evidence>
<reference evidence="2 3" key="1">
    <citation type="submission" date="2019-04" db="EMBL/GenBank/DDBJ databases">
        <title>Genome of a novel bacterium Candidatus Jettenia ecosi reconstructed from metagenome of an anammox bioreactor.</title>
        <authorList>
            <person name="Mardanov A.V."/>
            <person name="Beletsky A.V."/>
            <person name="Ravin N.V."/>
            <person name="Botchkova E.A."/>
            <person name="Litti Y.V."/>
            <person name="Nozhevnikova A.N."/>
        </authorList>
    </citation>
    <scope>NUCLEOTIDE SEQUENCE [LARGE SCALE GENOMIC DNA]</scope>
    <source>
        <strain evidence="2">J2</strain>
    </source>
</reference>
<protein>
    <submittedName>
        <fullName evidence="2">Uncharacterized protein</fullName>
    </submittedName>
</protein>
<dbReference type="Proteomes" id="UP000319783">
    <property type="component" value="Unassembled WGS sequence"/>
</dbReference>